<organism evidence="2 3">
    <name type="scientific">Blastomyces percursus</name>
    <dbReference type="NCBI Taxonomy" id="1658174"/>
    <lineage>
        <taxon>Eukaryota</taxon>
        <taxon>Fungi</taxon>
        <taxon>Dikarya</taxon>
        <taxon>Ascomycota</taxon>
        <taxon>Pezizomycotina</taxon>
        <taxon>Eurotiomycetes</taxon>
        <taxon>Eurotiomycetidae</taxon>
        <taxon>Onygenales</taxon>
        <taxon>Ajellomycetaceae</taxon>
        <taxon>Blastomyces</taxon>
    </lineage>
</organism>
<feature type="coiled-coil region" evidence="1">
    <location>
        <begin position="42"/>
        <end position="93"/>
    </location>
</feature>
<proteinExistence type="predicted"/>
<evidence type="ECO:0000313" key="3">
    <source>
        <dbReference type="Proteomes" id="UP000242791"/>
    </source>
</evidence>
<dbReference type="Proteomes" id="UP000242791">
    <property type="component" value="Unassembled WGS sequence"/>
</dbReference>
<evidence type="ECO:0000313" key="2">
    <source>
        <dbReference type="EMBL" id="OJD25534.1"/>
    </source>
</evidence>
<comment type="caution">
    <text evidence="2">The sequence shown here is derived from an EMBL/GenBank/DDBJ whole genome shotgun (WGS) entry which is preliminary data.</text>
</comment>
<keyword evidence="3" id="KW-1185">Reference proteome</keyword>
<dbReference type="AlphaFoldDB" id="A0A1J9Q9P3"/>
<protein>
    <submittedName>
        <fullName evidence="2">Uncharacterized protein</fullName>
    </submittedName>
</protein>
<dbReference type="VEuPathDB" id="FungiDB:ACJ73_03087"/>
<dbReference type="OrthoDB" id="4207703at2759"/>
<reference evidence="2 3" key="1">
    <citation type="submission" date="2015-08" db="EMBL/GenBank/DDBJ databases">
        <title>Emmonsia species relationships and genome sequence.</title>
        <authorList>
            <person name="Cuomo C.A."/>
            <person name="Schwartz I.S."/>
            <person name="Kenyon C."/>
            <person name="De Hoog G.S."/>
            <person name="Govender N.P."/>
            <person name="Botha A."/>
            <person name="Moreno L."/>
            <person name="De Vries M."/>
            <person name="Munoz J.F."/>
            <person name="Stielow J.B."/>
        </authorList>
    </citation>
    <scope>NUCLEOTIDE SEQUENCE [LARGE SCALE GENOMIC DNA]</scope>
    <source>
        <strain evidence="2 3">EI222</strain>
    </source>
</reference>
<accession>A0A1J9Q9P3</accession>
<name>A0A1J9Q9P3_9EURO</name>
<sequence>MSGLNSSLSTPFHVTQLRHLTERTQRDSYWIRRLNDECINLSQRLELEYMAHRSTRDELNAEKRFRLDLAEVNGQLQQELLETQQKLIREQEQHSKTTDELDRLHKWCYRVDGLVDVMRLEEDSKLRLDDRSRQIADIIVDIESKIEEEYRSHLQKQDKCIVELQRTIPGGGASRRILLPRRERASGAYKMETILE</sequence>
<dbReference type="EMBL" id="LGTZ01000359">
    <property type="protein sequence ID" value="OJD25534.1"/>
    <property type="molecule type" value="Genomic_DNA"/>
</dbReference>
<gene>
    <name evidence="2" type="ORF">ACJ73_03087</name>
</gene>
<evidence type="ECO:0000256" key="1">
    <source>
        <dbReference type="SAM" id="Coils"/>
    </source>
</evidence>
<keyword evidence="1" id="KW-0175">Coiled coil</keyword>